<reference evidence="2" key="1">
    <citation type="journal article" date="2020" name="Stud. Mycol.">
        <title>101 Dothideomycetes genomes: a test case for predicting lifestyles and emergence of pathogens.</title>
        <authorList>
            <person name="Haridas S."/>
            <person name="Albert R."/>
            <person name="Binder M."/>
            <person name="Bloem J."/>
            <person name="Labutti K."/>
            <person name="Salamov A."/>
            <person name="Andreopoulos B."/>
            <person name="Baker S."/>
            <person name="Barry K."/>
            <person name="Bills G."/>
            <person name="Bluhm B."/>
            <person name="Cannon C."/>
            <person name="Castanera R."/>
            <person name="Culley D."/>
            <person name="Daum C."/>
            <person name="Ezra D."/>
            <person name="Gonzalez J."/>
            <person name="Henrissat B."/>
            <person name="Kuo A."/>
            <person name="Liang C."/>
            <person name="Lipzen A."/>
            <person name="Lutzoni F."/>
            <person name="Magnuson J."/>
            <person name="Mondo S."/>
            <person name="Nolan M."/>
            <person name="Ohm R."/>
            <person name="Pangilinan J."/>
            <person name="Park H.-J."/>
            <person name="Ramirez L."/>
            <person name="Alfaro M."/>
            <person name="Sun H."/>
            <person name="Tritt A."/>
            <person name="Yoshinaga Y."/>
            <person name="Zwiers L.-H."/>
            <person name="Turgeon B."/>
            <person name="Goodwin S."/>
            <person name="Spatafora J."/>
            <person name="Crous P."/>
            <person name="Grigoriev I."/>
        </authorList>
    </citation>
    <scope>NUCLEOTIDE SEQUENCE</scope>
    <source>
        <strain evidence="2">CBS 207.26</strain>
    </source>
</reference>
<feature type="region of interest" description="Disordered" evidence="1">
    <location>
        <begin position="25"/>
        <end position="60"/>
    </location>
</feature>
<gene>
    <name evidence="2" type="ORF">K469DRAFT_558170</name>
</gene>
<feature type="compositionally biased region" description="Basic and acidic residues" evidence="1">
    <location>
        <begin position="175"/>
        <end position="198"/>
    </location>
</feature>
<dbReference type="InterPro" id="IPR021641">
    <property type="entry name" value="DUF3245"/>
</dbReference>
<evidence type="ECO:0000313" key="2">
    <source>
        <dbReference type="EMBL" id="KAF2191106.1"/>
    </source>
</evidence>
<dbReference type="AlphaFoldDB" id="A0A6A6EMF1"/>
<dbReference type="EMBL" id="ML994617">
    <property type="protein sequence ID" value="KAF2191106.1"/>
    <property type="molecule type" value="Genomic_DNA"/>
</dbReference>
<accession>A0A6A6EMF1</accession>
<keyword evidence="3" id="KW-1185">Reference proteome</keyword>
<protein>
    <submittedName>
        <fullName evidence="2">Uncharacterized protein</fullName>
    </submittedName>
</protein>
<dbReference type="OrthoDB" id="3438340at2759"/>
<dbReference type="Pfam" id="PF11595">
    <property type="entry name" value="DUF3245"/>
    <property type="match status" value="1"/>
</dbReference>
<feature type="compositionally biased region" description="Polar residues" evidence="1">
    <location>
        <begin position="107"/>
        <end position="116"/>
    </location>
</feature>
<evidence type="ECO:0000256" key="1">
    <source>
        <dbReference type="SAM" id="MobiDB-lite"/>
    </source>
</evidence>
<feature type="region of interest" description="Disordered" evidence="1">
    <location>
        <begin position="98"/>
        <end position="205"/>
    </location>
</feature>
<evidence type="ECO:0000313" key="3">
    <source>
        <dbReference type="Proteomes" id="UP000800200"/>
    </source>
</evidence>
<organism evidence="2 3">
    <name type="scientific">Zopfia rhizophila CBS 207.26</name>
    <dbReference type="NCBI Taxonomy" id="1314779"/>
    <lineage>
        <taxon>Eukaryota</taxon>
        <taxon>Fungi</taxon>
        <taxon>Dikarya</taxon>
        <taxon>Ascomycota</taxon>
        <taxon>Pezizomycotina</taxon>
        <taxon>Dothideomycetes</taxon>
        <taxon>Dothideomycetes incertae sedis</taxon>
        <taxon>Zopfiaceae</taxon>
        <taxon>Zopfia</taxon>
    </lineage>
</organism>
<proteinExistence type="predicted"/>
<sequence length="231" mass="25701">MAKRNSDGDVLVNRVNVALAKSQRLLASMLGPKTEDELKTEKTKEEREKEDMEEDVQAPECLGIGVLVPKNIEDGSFTRRAPTSNDRVLETLVGRKAAKAHIASKQAPKQNAQSQKVGCRPLAKRTKAEESEDEEEGRAAAFRSKRQKMNKVPSSKSLADVDGERAEQQDTELLEDPRSLADTKSESNMRRDAADSRRQVPKLGSYLDEVLAERAKKKKKKCNKEIKNAGD</sequence>
<feature type="compositionally biased region" description="Basic and acidic residues" evidence="1">
    <location>
        <begin position="33"/>
        <end position="50"/>
    </location>
</feature>
<dbReference type="Proteomes" id="UP000800200">
    <property type="component" value="Unassembled WGS sequence"/>
</dbReference>
<name>A0A6A6EMF1_9PEZI</name>